<evidence type="ECO:0000256" key="1">
    <source>
        <dbReference type="ARBA" id="ARBA00022997"/>
    </source>
</evidence>
<keyword evidence="3" id="KW-0812">Transmembrane</keyword>
<evidence type="ECO:0000313" key="5">
    <source>
        <dbReference type="Proteomes" id="UP000887226"/>
    </source>
</evidence>
<keyword evidence="5" id="KW-1185">Reference proteome</keyword>
<evidence type="ECO:0000256" key="2">
    <source>
        <dbReference type="RuleBase" id="RU341113"/>
    </source>
</evidence>
<dbReference type="PANTHER" id="PTHR10443:SF12">
    <property type="entry name" value="DIPEPTIDASE"/>
    <property type="match status" value="1"/>
</dbReference>
<keyword evidence="3" id="KW-1133">Transmembrane helix</keyword>
<keyword evidence="1 2" id="KW-0224">Dipeptidase</keyword>
<comment type="similarity">
    <text evidence="2">Belongs to the metallo-dependent hydrolases superfamily. Peptidase M19 family.</text>
</comment>
<keyword evidence="2" id="KW-0862">Zinc</keyword>
<dbReference type="Pfam" id="PF01244">
    <property type="entry name" value="Peptidase_M19"/>
    <property type="match status" value="1"/>
</dbReference>
<dbReference type="PROSITE" id="PS51365">
    <property type="entry name" value="RENAL_DIPEPTIDASE_2"/>
    <property type="match status" value="1"/>
</dbReference>
<dbReference type="InterPro" id="IPR008257">
    <property type="entry name" value="Pept_M19"/>
</dbReference>
<evidence type="ECO:0000313" key="4">
    <source>
        <dbReference type="EMBL" id="KAG9240492.1"/>
    </source>
</evidence>
<dbReference type="GO" id="GO:0006508">
    <property type="term" value="P:proteolysis"/>
    <property type="evidence" value="ECO:0007669"/>
    <property type="project" value="UniProtKB-KW"/>
</dbReference>
<comment type="cofactor">
    <cofactor evidence="2">
        <name>Zn(2+)</name>
        <dbReference type="ChEBI" id="CHEBI:29105"/>
    </cofactor>
</comment>
<dbReference type="Proteomes" id="UP000887226">
    <property type="component" value="Unassembled WGS sequence"/>
</dbReference>
<dbReference type="SUPFAM" id="SSF51556">
    <property type="entry name" value="Metallo-dependent hydrolases"/>
    <property type="match status" value="1"/>
</dbReference>
<name>A0A9P8CBE2_9HELO</name>
<dbReference type="Gene3D" id="3.20.20.140">
    <property type="entry name" value="Metal-dependent hydrolases"/>
    <property type="match status" value="1"/>
</dbReference>
<dbReference type="EC" id="3.4.13.19" evidence="2"/>
<dbReference type="GO" id="GO:0046872">
    <property type="term" value="F:metal ion binding"/>
    <property type="evidence" value="ECO:0007669"/>
    <property type="project" value="UniProtKB-UniRule"/>
</dbReference>
<dbReference type="GO" id="GO:0070573">
    <property type="term" value="F:metallodipeptidase activity"/>
    <property type="evidence" value="ECO:0007669"/>
    <property type="project" value="InterPro"/>
</dbReference>
<comment type="catalytic activity">
    <reaction evidence="2">
        <text>an L-aminoacyl-L-amino acid + H2O = 2 an L-alpha-amino acid</text>
        <dbReference type="Rhea" id="RHEA:48940"/>
        <dbReference type="ChEBI" id="CHEBI:15377"/>
        <dbReference type="ChEBI" id="CHEBI:59869"/>
        <dbReference type="ChEBI" id="CHEBI:77460"/>
        <dbReference type="EC" id="3.4.13.19"/>
    </reaction>
</comment>
<accession>A0A9P8CBE2</accession>
<reference evidence="4" key="1">
    <citation type="journal article" date="2021" name="IMA Fungus">
        <title>Genomic characterization of three marine fungi, including Emericellopsis atlantica sp. nov. with signatures of a generalist lifestyle and marine biomass degradation.</title>
        <authorList>
            <person name="Hagestad O.C."/>
            <person name="Hou L."/>
            <person name="Andersen J.H."/>
            <person name="Hansen E.H."/>
            <person name="Altermark B."/>
            <person name="Li C."/>
            <person name="Kuhnert E."/>
            <person name="Cox R.J."/>
            <person name="Crous P.W."/>
            <person name="Spatafora J.W."/>
            <person name="Lail K."/>
            <person name="Amirebrahimi M."/>
            <person name="Lipzen A."/>
            <person name="Pangilinan J."/>
            <person name="Andreopoulos W."/>
            <person name="Hayes R.D."/>
            <person name="Ng V."/>
            <person name="Grigoriev I.V."/>
            <person name="Jackson S.A."/>
            <person name="Sutton T.D.S."/>
            <person name="Dobson A.D.W."/>
            <person name="Rama T."/>
        </authorList>
    </citation>
    <scope>NUCLEOTIDE SEQUENCE</scope>
    <source>
        <strain evidence="4">TRa3180A</strain>
    </source>
</reference>
<evidence type="ECO:0000256" key="3">
    <source>
        <dbReference type="SAM" id="Phobius"/>
    </source>
</evidence>
<dbReference type="PANTHER" id="PTHR10443">
    <property type="entry name" value="MICROSOMAL DIPEPTIDASE"/>
    <property type="match status" value="1"/>
</dbReference>
<keyword evidence="2" id="KW-0378">Hydrolase</keyword>
<keyword evidence="2" id="KW-0482">Metalloprotease</keyword>
<gene>
    <name evidence="4" type="ORF">BJ878DRAFT_430169</name>
</gene>
<keyword evidence="3" id="KW-0472">Membrane</keyword>
<dbReference type="OrthoDB" id="445695at2759"/>
<comment type="caution">
    <text evidence="4">The sequence shown here is derived from an EMBL/GenBank/DDBJ whole genome shotgun (WGS) entry which is preliminary data.</text>
</comment>
<dbReference type="EMBL" id="MU254430">
    <property type="protein sequence ID" value="KAG9240492.1"/>
    <property type="molecule type" value="Genomic_DNA"/>
</dbReference>
<dbReference type="AlphaFoldDB" id="A0A9P8CBE2"/>
<dbReference type="InterPro" id="IPR032466">
    <property type="entry name" value="Metal_Hydrolase"/>
</dbReference>
<keyword evidence="2" id="KW-0645">Protease</keyword>
<feature type="transmembrane region" description="Helical" evidence="3">
    <location>
        <begin position="44"/>
        <end position="66"/>
    </location>
</feature>
<dbReference type="CDD" id="cd01301">
    <property type="entry name" value="rDP_like"/>
    <property type="match status" value="1"/>
</dbReference>
<proteinExistence type="inferred from homology"/>
<organism evidence="4 5">
    <name type="scientific">Calycina marina</name>
    <dbReference type="NCBI Taxonomy" id="1763456"/>
    <lineage>
        <taxon>Eukaryota</taxon>
        <taxon>Fungi</taxon>
        <taxon>Dikarya</taxon>
        <taxon>Ascomycota</taxon>
        <taxon>Pezizomycotina</taxon>
        <taxon>Leotiomycetes</taxon>
        <taxon>Helotiales</taxon>
        <taxon>Pezizellaceae</taxon>
        <taxon>Calycina</taxon>
    </lineage>
</organism>
<keyword evidence="2" id="KW-0479">Metal-binding</keyword>
<protein>
    <recommendedName>
        <fullName evidence="2">Dipeptidase</fullName>
        <ecNumber evidence="2">3.4.13.19</ecNumber>
    </recommendedName>
</protein>
<sequence>MALYSSNDEKPLLRREKQSSEVPVHGHYDLSKNWFPKSLTFKRVGLVLLLVFLLNLIRVSLFVGVLEKWGETHDTTPKSLEHRVKKILKTTPLIDGHNDLAILIRYISNNQIYNDNFTIPFEQGGFVSHVDLPRLREGMNGGAFWSAYAPCPSNGSNFSDANYASSVAFTLKQIDILTRLFELYPEHFASPPSLSTKAAIESFKNGKLISPIGIEGLHQIGNSIANLRHFHSLGVRYSTLSHNCHNIYVDAAITENPLKKATPYWNGVSPAGRDLIKEMNRIGMIVDLAHVSQDTMRDVLGGGPDWTGSEAPIIFSHSSAFSICPHPRNVPDDILQLVKRRNSLVMVNFSGGFISCTASDNANGMPDFYAKNNTLAQVVSHIKYIGDLIGYDHVGLGSDFDGILDAPAGLEDVSKFPDLVAELLRQGISDKHAGLIVGGNVLRVWADVEAVSEKLKEAGLQPLEDQLPPLRW</sequence>